<comment type="subcellular location">
    <subcellularLocation>
        <location evidence="1">Membrane</location>
        <topology evidence="1">Multi-pass membrane protein</topology>
    </subcellularLocation>
</comment>
<organism evidence="14 16">
    <name type="scientific">Leptospira perolatii</name>
    <dbReference type="NCBI Taxonomy" id="2023191"/>
    <lineage>
        <taxon>Bacteria</taxon>
        <taxon>Pseudomonadati</taxon>
        <taxon>Spirochaetota</taxon>
        <taxon>Spirochaetia</taxon>
        <taxon>Leptospirales</taxon>
        <taxon>Leptospiraceae</taxon>
        <taxon>Leptospira</taxon>
    </lineage>
</organism>
<proteinExistence type="inferred from homology"/>
<feature type="domain" description="Cation efflux protein cytoplasmic" evidence="12">
    <location>
        <begin position="236"/>
        <end position="311"/>
    </location>
</feature>
<evidence type="ECO:0000256" key="7">
    <source>
        <dbReference type="ARBA" id="ARBA00023065"/>
    </source>
</evidence>
<sequence>MHGKHPHSDAHDHEHGHHTSHTHSHGDFHSHSHGPIPDSSGAFLIAFGLNFTFAIIEFVGGYITGSLAILSDALHDLGDSGFLAIAWIFQKIASRPRTQTFTFGYKRLGLSAALVNSLVLVCGSVLILSAAISRLQYPTSPNGWGMLSLSVLGVLVNGAAMLRMKGVEGVNAKTVSLHLLEDVLGWVAVFIGSILLILFGWNWVDTVLSIVISIWVGILAFRNLRKVLRLHLQSTPEGIDTKELESRILKLKGVSEVHDLHLWSMDGDYHVLTLHVSVKETTLAAGQKLKEKIRLIAKEFKIPHATVELEPTGAECPYDNC</sequence>
<evidence type="ECO:0000256" key="10">
    <source>
        <dbReference type="SAM" id="Phobius"/>
    </source>
</evidence>
<dbReference type="Pfam" id="PF01545">
    <property type="entry name" value="Cation_efflux"/>
    <property type="match status" value="1"/>
</dbReference>
<dbReference type="InterPro" id="IPR036837">
    <property type="entry name" value="Cation_efflux_CTD_sf"/>
</dbReference>
<evidence type="ECO:0000259" key="11">
    <source>
        <dbReference type="Pfam" id="PF01545"/>
    </source>
</evidence>
<keyword evidence="5" id="KW-0864">Zinc transport</keyword>
<dbReference type="InterPro" id="IPR058533">
    <property type="entry name" value="Cation_efflux_TM"/>
</dbReference>
<dbReference type="Gene3D" id="1.20.1510.10">
    <property type="entry name" value="Cation efflux protein transmembrane domain"/>
    <property type="match status" value="1"/>
</dbReference>
<feature type="compositionally biased region" description="Basic and acidic residues" evidence="9">
    <location>
        <begin position="1"/>
        <end position="17"/>
    </location>
</feature>
<keyword evidence="7" id="KW-0406">Ion transport</keyword>
<feature type="region of interest" description="Disordered" evidence="9">
    <location>
        <begin position="1"/>
        <end position="32"/>
    </location>
</feature>
<name>A0A2M9ZRX6_9LEPT</name>
<feature type="transmembrane region" description="Helical" evidence="10">
    <location>
        <begin position="42"/>
        <end position="63"/>
    </location>
</feature>
<dbReference type="Pfam" id="PF16916">
    <property type="entry name" value="ZT_dimer"/>
    <property type="match status" value="1"/>
</dbReference>
<keyword evidence="8 10" id="KW-0472">Membrane</keyword>
<keyword evidence="6 10" id="KW-1133">Transmembrane helix</keyword>
<dbReference type="AlphaFoldDB" id="A0A2M9ZRX6"/>
<keyword evidence="4 10" id="KW-0812">Transmembrane</keyword>
<dbReference type="SUPFAM" id="SSF161111">
    <property type="entry name" value="Cation efflux protein transmembrane domain-like"/>
    <property type="match status" value="1"/>
</dbReference>
<evidence type="ECO:0000256" key="9">
    <source>
        <dbReference type="SAM" id="MobiDB-lite"/>
    </source>
</evidence>
<dbReference type="GO" id="GO:0005886">
    <property type="term" value="C:plasma membrane"/>
    <property type="evidence" value="ECO:0007669"/>
    <property type="project" value="TreeGrafter"/>
</dbReference>
<dbReference type="PANTHER" id="PTHR11562">
    <property type="entry name" value="CATION EFFLUX PROTEIN/ ZINC TRANSPORTER"/>
    <property type="match status" value="1"/>
</dbReference>
<evidence type="ECO:0000256" key="8">
    <source>
        <dbReference type="ARBA" id="ARBA00023136"/>
    </source>
</evidence>
<dbReference type="PANTHER" id="PTHR11562:SF17">
    <property type="entry name" value="RE54080P-RELATED"/>
    <property type="match status" value="1"/>
</dbReference>
<evidence type="ECO:0000256" key="6">
    <source>
        <dbReference type="ARBA" id="ARBA00022989"/>
    </source>
</evidence>
<evidence type="ECO:0000256" key="3">
    <source>
        <dbReference type="ARBA" id="ARBA00022448"/>
    </source>
</evidence>
<evidence type="ECO:0000313" key="15">
    <source>
        <dbReference type="Proteomes" id="UP000231962"/>
    </source>
</evidence>
<dbReference type="RefSeq" id="WP_100712224.1">
    <property type="nucleotide sequence ID" value="NZ_NPDY01000001.1"/>
</dbReference>
<dbReference type="Proteomes" id="UP000231990">
    <property type="component" value="Unassembled WGS sequence"/>
</dbReference>
<dbReference type="SUPFAM" id="SSF160240">
    <property type="entry name" value="Cation efflux protein cytoplasmic domain-like"/>
    <property type="match status" value="1"/>
</dbReference>
<accession>A0A2M9ZRX6</accession>
<evidence type="ECO:0000256" key="5">
    <source>
        <dbReference type="ARBA" id="ARBA00022906"/>
    </source>
</evidence>
<dbReference type="Proteomes" id="UP000231962">
    <property type="component" value="Unassembled WGS sequence"/>
</dbReference>
<evidence type="ECO:0000256" key="4">
    <source>
        <dbReference type="ARBA" id="ARBA00022692"/>
    </source>
</evidence>
<dbReference type="EMBL" id="NPDZ01000001">
    <property type="protein sequence ID" value="PJZ74816.1"/>
    <property type="molecule type" value="Genomic_DNA"/>
</dbReference>
<dbReference type="OrthoDB" id="9809646at2"/>
<dbReference type="EMBL" id="NPDY01000001">
    <property type="protein sequence ID" value="PJZ71282.1"/>
    <property type="molecule type" value="Genomic_DNA"/>
</dbReference>
<evidence type="ECO:0000313" key="16">
    <source>
        <dbReference type="Proteomes" id="UP000231990"/>
    </source>
</evidence>
<comment type="caution">
    <text evidence="14">The sequence shown here is derived from an EMBL/GenBank/DDBJ whole genome shotgun (WGS) entry which is preliminary data.</text>
</comment>
<evidence type="ECO:0000313" key="13">
    <source>
        <dbReference type="EMBL" id="PJZ71282.1"/>
    </source>
</evidence>
<evidence type="ECO:0000256" key="2">
    <source>
        <dbReference type="ARBA" id="ARBA00008873"/>
    </source>
</evidence>
<feature type="domain" description="Cation efflux protein transmembrane" evidence="11">
    <location>
        <begin position="44"/>
        <end position="229"/>
    </location>
</feature>
<comment type="similarity">
    <text evidence="2">Belongs to the cation diffusion facilitator (CDF) transporter (TC 2.A.4) family. SLC30A subfamily.</text>
</comment>
<feature type="transmembrane region" description="Helical" evidence="10">
    <location>
        <begin position="144"/>
        <end position="162"/>
    </location>
</feature>
<evidence type="ECO:0000313" key="14">
    <source>
        <dbReference type="EMBL" id="PJZ74816.1"/>
    </source>
</evidence>
<feature type="transmembrane region" description="Helical" evidence="10">
    <location>
        <begin position="207"/>
        <end position="224"/>
    </location>
</feature>
<dbReference type="GO" id="GO:0005385">
    <property type="term" value="F:zinc ion transmembrane transporter activity"/>
    <property type="evidence" value="ECO:0007669"/>
    <property type="project" value="TreeGrafter"/>
</dbReference>
<dbReference type="InterPro" id="IPR027470">
    <property type="entry name" value="Cation_efflux_CTD"/>
</dbReference>
<dbReference type="InterPro" id="IPR050681">
    <property type="entry name" value="CDF/SLC30A"/>
</dbReference>
<evidence type="ECO:0000259" key="12">
    <source>
        <dbReference type="Pfam" id="PF16916"/>
    </source>
</evidence>
<reference evidence="15 16" key="1">
    <citation type="submission" date="2017-07" db="EMBL/GenBank/DDBJ databases">
        <title>Leptospira spp. isolated from tropical soils.</title>
        <authorList>
            <person name="Thibeaux R."/>
            <person name="Iraola G."/>
            <person name="Ferres I."/>
            <person name="Bierque E."/>
            <person name="Girault D."/>
            <person name="Soupe-Gilbert M.-E."/>
            <person name="Picardeau M."/>
            <person name="Goarant C."/>
        </authorList>
    </citation>
    <scope>NUCLEOTIDE SEQUENCE [LARGE SCALE GENOMIC DNA]</scope>
    <source>
        <strain evidence="14 16">FH1-B-B1</strain>
        <strain evidence="13 15">FH1-B-C1</strain>
    </source>
</reference>
<feature type="transmembrane region" description="Helical" evidence="10">
    <location>
        <begin position="110"/>
        <end position="132"/>
    </location>
</feature>
<evidence type="ECO:0000256" key="1">
    <source>
        <dbReference type="ARBA" id="ARBA00004141"/>
    </source>
</evidence>
<gene>
    <name evidence="13" type="ORF">CH360_01910</name>
    <name evidence="14" type="ORF">CH373_01910</name>
</gene>
<keyword evidence="3" id="KW-0813">Transport</keyword>
<dbReference type="NCBIfam" id="TIGR01297">
    <property type="entry name" value="CDF"/>
    <property type="match status" value="1"/>
</dbReference>
<dbReference type="InterPro" id="IPR002524">
    <property type="entry name" value="Cation_efflux"/>
</dbReference>
<keyword evidence="5" id="KW-0862">Zinc</keyword>
<keyword evidence="15" id="KW-1185">Reference proteome</keyword>
<dbReference type="InterPro" id="IPR027469">
    <property type="entry name" value="Cation_efflux_TMD_sf"/>
</dbReference>
<protein>
    <submittedName>
        <fullName evidence="14">Cation transporter</fullName>
    </submittedName>
</protein>
<feature type="transmembrane region" description="Helical" evidence="10">
    <location>
        <begin position="183"/>
        <end position="201"/>
    </location>
</feature>